<evidence type="ECO:0000313" key="1">
    <source>
        <dbReference type="EMBL" id="RYQ86384.1"/>
    </source>
</evidence>
<dbReference type="AlphaFoldDB" id="A0A444X9P2"/>
<gene>
    <name evidence="1" type="ORF">Ahy_B10g106056</name>
</gene>
<keyword evidence="2" id="KW-1185">Reference proteome</keyword>
<proteinExistence type="predicted"/>
<protein>
    <submittedName>
        <fullName evidence="1">Uncharacterized protein</fullName>
    </submittedName>
</protein>
<sequence length="76" mass="8807">MEMILFYGILFYEPFPGKIFPTAFFGMESTNVTRLIFLYGATCNKAKHPGIRFTISISILRLAKSYSIKWGRVYDQ</sequence>
<name>A0A444X9P2_ARAHY</name>
<evidence type="ECO:0000313" key="2">
    <source>
        <dbReference type="Proteomes" id="UP000289738"/>
    </source>
</evidence>
<accession>A0A444X9P2</accession>
<dbReference type="EMBL" id="SDMP01000020">
    <property type="protein sequence ID" value="RYQ86384.1"/>
    <property type="molecule type" value="Genomic_DNA"/>
</dbReference>
<dbReference type="Proteomes" id="UP000289738">
    <property type="component" value="Chromosome B10"/>
</dbReference>
<reference evidence="1 2" key="1">
    <citation type="submission" date="2019-01" db="EMBL/GenBank/DDBJ databases">
        <title>Sequencing of cultivated peanut Arachis hypogaea provides insights into genome evolution and oil improvement.</title>
        <authorList>
            <person name="Chen X."/>
        </authorList>
    </citation>
    <scope>NUCLEOTIDE SEQUENCE [LARGE SCALE GENOMIC DNA]</scope>
    <source>
        <strain evidence="2">cv. Fuhuasheng</strain>
        <tissue evidence="1">Leaves</tissue>
    </source>
</reference>
<comment type="caution">
    <text evidence="1">The sequence shown here is derived from an EMBL/GenBank/DDBJ whole genome shotgun (WGS) entry which is preliminary data.</text>
</comment>
<organism evidence="1 2">
    <name type="scientific">Arachis hypogaea</name>
    <name type="common">Peanut</name>
    <dbReference type="NCBI Taxonomy" id="3818"/>
    <lineage>
        <taxon>Eukaryota</taxon>
        <taxon>Viridiplantae</taxon>
        <taxon>Streptophyta</taxon>
        <taxon>Embryophyta</taxon>
        <taxon>Tracheophyta</taxon>
        <taxon>Spermatophyta</taxon>
        <taxon>Magnoliopsida</taxon>
        <taxon>eudicotyledons</taxon>
        <taxon>Gunneridae</taxon>
        <taxon>Pentapetalae</taxon>
        <taxon>rosids</taxon>
        <taxon>fabids</taxon>
        <taxon>Fabales</taxon>
        <taxon>Fabaceae</taxon>
        <taxon>Papilionoideae</taxon>
        <taxon>50 kb inversion clade</taxon>
        <taxon>dalbergioids sensu lato</taxon>
        <taxon>Dalbergieae</taxon>
        <taxon>Pterocarpus clade</taxon>
        <taxon>Arachis</taxon>
    </lineage>
</organism>